<evidence type="ECO:0000256" key="2">
    <source>
        <dbReference type="ARBA" id="ARBA00011917"/>
    </source>
</evidence>
<evidence type="ECO:0000256" key="3">
    <source>
        <dbReference type="ARBA" id="ARBA00022723"/>
    </source>
</evidence>
<dbReference type="Gene3D" id="3.60.15.10">
    <property type="entry name" value="Ribonuclease Z/Hydroxyacylglutathione hydrolase-like"/>
    <property type="match status" value="1"/>
</dbReference>
<organism evidence="8 9">
    <name type="scientific">Legionella cherrii</name>
    <dbReference type="NCBI Taxonomy" id="28084"/>
    <lineage>
        <taxon>Bacteria</taxon>
        <taxon>Pseudomonadati</taxon>
        <taxon>Pseudomonadota</taxon>
        <taxon>Gammaproteobacteria</taxon>
        <taxon>Legionellales</taxon>
        <taxon>Legionellaceae</taxon>
        <taxon>Legionella</taxon>
    </lineage>
</organism>
<evidence type="ECO:0000256" key="1">
    <source>
        <dbReference type="ARBA" id="ARBA00004963"/>
    </source>
</evidence>
<keyword evidence="5" id="KW-0862">Zinc</keyword>
<gene>
    <name evidence="8" type="primary">gloB</name>
    <name evidence="8" type="ORF">Lche_1306</name>
</gene>
<feature type="domain" description="Hydroxyacylglutathione hydrolase C-terminal" evidence="7">
    <location>
        <begin position="22"/>
        <end position="106"/>
    </location>
</feature>
<dbReference type="InterPro" id="IPR032282">
    <property type="entry name" value="HAGH_C"/>
</dbReference>
<dbReference type="GO" id="GO:0004416">
    <property type="term" value="F:hydroxyacylglutathione hydrolase activity"/>
    <property type="evidence" value="ECO:0007669"/>
    <property type="project" value="UniProtKB-EC"/>
</dbReference>
<dbReference type="PANTHER" id="PTHR43705">
    <property type="entry name" value="HYDROXYACYLGLUTATHIONE HYDROLASE"/>
    <property type="match status" value="1"/>
</dbReference>
<sequence length="107" mass="12392">MHQSLNLFKALPLTTKIFCAHEYTQQNLRFAQTVEPNNSTIQKYLQKIQNSPYSCTLPSTLEQELLINPFLRTDQAEVQKYALTHGATSKSSLEIFRVLREEKNSFK</sequence>
<keyword evidence="3" id="KW-0479">Metal-binding</keyword>
<dbReference type="EC" id="3.1.2.6" evidence="2"/>
<accession>A0A0W0S786</accession>
<name>A0A0W0S786_9GAMM</name>
<keyword evidence="4 8" id="KW-0378">Hydrolase</keyword>
<dbReference type="STRING" id="28084.Lche_1306"/>
<evidence type="ECO:0000256" key="4">
    <source>
        <dbReference type="ARBA" id="ARBA00022801"/>
    </source>
</evidence>
<dbReference type="SUPFAM" id="SSF56281">
    <property type="entry name" value="Metallo-hydrolase/oxidoreductase"/>
    <property type="match status" value="1"/>
</dbReference>
<reference evidence="8 9" key="1">
    <citation type="submission" date="2015-11" db="EMBL/GenBank/DDBJ databases">
        <title>Genomic analysis of 38 Legionella species identifies large and diverse effector repertoires.</title>
        <authorList>
            <person name="Burstein D."/>
            <person name="Amaro F."/>
            <person name="Zusman T."/>
            <person name="Lifshitz Z."/>
            <person name="Cohen O."/>
            <person name="Gilbert J.A."/>
            <person name="Pupko T."/>
            <person name="Shuman H.A."/>
            <person name="Segal G."/>
        </authorList>
    </citation>
    <scope>NUCLEOTIDE SEQUENCE [LARGE SCALE GENOMIC DNA]</scope>
    <source>
        <strain evidence="8 9">ORW</strain>
    </source>
</reference>
<proteinExistence type="predicted"/>
<protein>
    <recommendedName>
        <fullName evidence="2">hydroxyacylglutathione hydrolase</fullName>
        <ecNumber evidence="2">3.1.2.6</ecNumber>
    </recommendedName>
    <alternativeName>
        <fullName evidence="6">Glyoxalase II</fullName>
    </alternativeName>
</protein>
<comment type="caution">
    <text evidence="8">The sequence shown here is derived from an EMBL/GenBank/DDBJ whole genome shotgun (WGS) entry which is preliminary data.</text>
</comment>
<comment type="pathway">
    <text evidence="1">Secondary metabolite metabolism; methylglyoxal degradation; (R)-lactate from methylglyoxal: step 2/2.</text>
</comment>
<dbReference type="InterPro" id="IPR036866">
    <property type="entry name" value="RibonucZ/Hydroxyglut_hydro"/>
</dbReference>
<dbReference type="PANTHER" id="PTHR43705:SF1">
    <property type="entry name" value="HYDROXYACYLGLUTATHIONE HYDROLASE GLOB"/>
    <property type="match status" value="1"/>
</dbReference>
<evidence type="ECO:0000259" key="7">
    <source>
        <dbReference type="Pfam" id="PF16123"/>
    </source>
</evidence>
<evidence type="ECO:0000256" key="5">
    <source>
        <dbReference type="ARBA" id="ARBA00022833"/>
    </source>
</evidence>
<evidence type="ECO:0000313" key="9">
    <source>
        <dbReference type="Proteomes" id="UP000054921"/>
    </source>
</evidence>
<evidence type="ECO:0000256" key="6">
    <source>
        <dbReference type="ARBA" id="ARBA00031044"/>
    </source>
</evidence>
<dbReference type="EMBL" id="LNXW01000013">
    <property type="protein sequence ID" value="KTC79286.1"/>
    <property type="molecule type" value="Genomic_DNA"/>
</dbReference>
<dbReference type="Pfam" id="PF16123">
    <property type="entry name" value="HAGH_C"/>
    <property type="match status" value="1"/>
</dbReference>
<dbReference type="InterPro" id="IPR050110">
    <property type="entry name" value="Glyoxalase_II_hydrolase"/>
</dbReference>
<dbReference type="Proteomes" id="UP000054921">
    <property type="component" value="Unassembled WGS sequence"/>
</dbReference>
<dbReference type="PATRIC" id="fig|28084.5.peg.1424"/>
<evidence type="ECO:0000313" key="8">
    <source>
        <dbReference type="EMBL" id="KTC79286.1"/>
    </source>
</evidence>
<dbReference type="AlphaFoldDB" id="A0A0W0S786"/>
<dbReference type="GO" id="GO:0046872">
    <property type="term" value="F:metal ion binding"/>
    <property type="evidence" value="ECO:0007669"/>
    <property type="project" value="UniProtKB-KW"/>
</dbReference>